<dbReference type="AlphaFoldDB" id="A0A9D4A3H1"/>
<protein>
    <submittedName>
        <fullName evidence="1">Uncharacterized protein</fullName>
    </submittedName>
</protein>
<evidence type="ECO:0000313" key="1">
    <source>
        <dbReference type="EMBL" id="KAH1083245.1"/>
    </source>
</evidence>
<proteinExistence type="predicted"/>
<organism evidence="1 2">
    <name type="scientific">Gossypium stocksii</name>
    <dbReference type="NCBI Taxonomy" id="47602"/>
    <lineage>
        <taxon>Eukaryota</taxon>
        <taxon>Viridiplantae</taxon>
        <taxon>Streptophyta</taxon>
        <taxon>Embryophyta</taxon>
        <taxon>Tracheophyta</taxon>
        <taxon>Spermatophyta</taxon>
        <taxon>Magnoliopsida</taxon>
        <taxon>eudicotyledons</taxon>
        <taxon>Gunneridae</taxon>
        <taxon>Pentapetalae</taxon>
        <taxon>rosids</taxon>
        <taxon>malvids</taxon>
        <taxon>Malvales</taxon>
        <taxon>Malvaceae</taxon>
        <taxon>Malvoideae</taxon>
        <taxon>Gossypium</taxon>
    </lineage>
</organism>
<accession>A0A9D4A3H1</accession>
<reference evidence="1 2" key="1">
    <citation type="journal article" date="2021" name="Plant Biotechnol. J.">
        <title>Multi-omics assisted identification of the key and species-specific regulatory components of drought-tolerant mechanisms in Gossypium stocksii.</title>
        <authorList>
            <person name="Yu D."/>
            <person name="Ke L."/>
            <person name="Zhang D."/>
            <person name="Wu Y."/>
            <person name="Sun Y."/>
            <person name="Mei J."/>
            <person name="Sun J."/>
            <person name="Sun Y."/>
        </authorList>
    </citation>
    <scope>NUCLEOTIDE SEQUENCE [LARGE SCALE GENOMIC DNA]</scope>
    <source>
        <strain evidence="2">cv. E1</strain>
        <tissue evidence="1">Leaf</tissue>
    </source>
</reference>
<dbReference type="Proteomes" id="UP000828251">
    <property type="component" value="Unassembled WGS sequence"/>
</dbReference>
<sequence>MSDESSLEESKRVLSERKAKAKVADDMANVVIKAVIDDDLNIDQRALVLIAKAAEALSAEVLNEVESGWSRLAAGGNGGIAHLCI</sequence>
<keyword evidence="2" id="KW-1185">Reference proteome</keyword>
<dbReference type="EMBL" id="JAIQCV010000007">
    <property type="protein sequence ID" value="KAH1083245.1"/>
    <property type="molecule type" value="Genomic_DNA"/>
</dbReference>
<name>A0A9D4A3H1_9ROSI</name>
<evidence type="ECO:0000313" key="2">
    <source>
        <dbReference type="Proteomes" id="UP000828251"/>
    </source>
</evidence>
<gene>
    <name evidence="1" type="ORF">J1N35_023006</name>
</gene>
<comment type="caution">
    <text evidence="1">The sequence shown here is derived from an EMBL/GenBank/DDBJ whole genome shotgun (WGS) entry which is preliminary data.</text>
</comment>